<dbReference type="Proteomes" id="UP001324533">
    <property type="component" value="Chromosome"/>
</dbReference>
<dbReference type="RefSeq" id="WP_322412083.1">
    <property type="nucleotide sequence ID" value="NZ_CP139779.1"/>
</dbReference>
<evidence type="ECO:0000313" key="1">
    <source>
        <dbReference type="EMBL" id="WQB71972.1"/>
    </source>
</evidence>
<protein>
    <submittedName>
        <fullName evidence="1">Uncharacterized protein</fullName>
    </submittedName>
</protein>
<dbReference type="EMBL" id="CP139779">
    <property type="protein sequence ID" value="WQB71972.1"/>
    <property type="molecule type" value="Genomic_DNA"/>
</dbReference>
<evidence type="ECO:0000313" key="2">
    <source>
        <dbReference type="Proteomes" id="UP001324533"/>
    </source>
</evidence>
<organism evidence="1 2">
    <name type="scientific">Microbacterium invictum</name>
    <dbReference type="NCBI Taxonomy" id="515415"/>
    <lineage>
        <taxon>Bacteria</taxon>
        <taxon>Bacillati</taxon>
        <taxon>Actinomycetota</taxon>
        <taxon>Actinomycetes</taxon>
        <taxon>Micrococcales</taxon>
        <taxon>Microbacteriaceae</taxon>
        <taxon>Microbacterium</taxon>
    </lineage>
</organism>
<accession>A0ABZ0VGN1</accession>
<name>A0ABZ0VGN1_9MICO</name>
<gene>
    <name evidence="1" type="ORF">T9R20_08515</name>
</gene>
<proteinExistence type="predicted"/>
<reference evidence="1 2" key="1">
    <citation type="submission" date="2023-06" db="EMBL/GenBank/DDBJ databases">
        <title>Rock-solubilizing bacteria, Microbacterium invictum, promotes re-establishment of vegetation in rocky wasteland by accelerating rock bio-weathering and reshaping soil bacterial community.</title>
        <authorList>
            <person name="Liu C."/>
        </authorList>
    </citation>
    <scope>NUCLEOTIDE SEQUENCE [LARGE SCALE GENOMIC DNA]</scope>
    <source>
        <strain evidence="1 2">X-18</strain>
    </source>
</reference>
<sequence>MTAALGSKARLESALDEAIQLLEDWHATDPLAPSEEEEEQ</sequence>
<keyword evidence="2" id="KW-1185">Reference proteome</keyword>